<keyword evidence="2 6" id="KW-1003">Cell membrane</keyword>
<dbReference type="SUPFAM" id="SSF53067">
    <property type="entry name" value="Actin-like ATPase domain"/>
    <property type="match status" value="2"/>
</dbReference>
<dbReference type="InterPro" id="IPR043129">
    <property type="entry name" value="ATPase_NBD"/>
</dbReference>
<dbReference type="Gene3D" id="3.30.1490.110">
    <property type="match status" value="1"/>
</dbReference>
<reference evidence="9 10" key="1">
    <citation type="journal article" date="2016" name="Nat. Commun.">
        <title>Thousands of microbial genomes shed light on interconnected biogeochemical processes in an aquifer system.</title>
        <authorList>
            <person name="Anantharaman K."/>
            <person name="Brown C.T."/>
            <person name="Hug L.A."/>
            <person name="Sharon I."/>
            <person name="Castelle C.J."/>
            <person name="Probst A.J."/>
            <person name="Thomas B.C."/>
            <person name="Singh A."/>
            <person name="Wilkins M.J."/>
            <person name="Karaoz U."/>
            <person name="Brodie E.L."/>
            <person name="Williams K.H."/>
            <person name="Hubbard S.S."/>
            <person name="Banfield J.F."/>
        </authorList>
    </citation>
    <scope>NUCLEOTIDE SEQUENCE [LARGE SCALE GENOMIC DNA]</scope>
</reference>
<dbReference type="InterPro" id="IPR020823">
    <property type="entry name" value="Cell_div_FtsA"/>
</dbReference>
<proteinExistence type="inferred from homology"/>
<dbReference type="PANTHER" id="PTHR32432">
    <property type="entry name" value="CELL DIVISION PROTEIN FTSA-RELATED"/>
    <property type="match status" value="1"/>
</dbReference>
<dbReference type="Pfam" id="PF14450">
    <property type="entry name" value="FtsA"/>
    <property type="match status" value="1"/>
</dbReference>
<dbReference type="PIRSF" id="PIRSF003101">
    <property type="entry name" value="FtsA"/>
    <property type="match status" value="1"/>
</dbReference>
<comment type="caution">
    <text evidence="9">The sequence shown here is derived from an EMBL/GenBank/DDBJ whole genome shotgun (WGS) entry which is preliminary data.</text>
</comment>
<keyword evidence="3 6" id="KW-0132">Cell division</keyword>
<evidence type="ECO:0000256" key="7">
    <source>
        <dbReference type="PIRNR" id="PIRNR003101"/>
    </source>
</evidence>
<dbReference type="Pfam" id="PF02491">
    <property type="entry name" value="SHS2_FTSA"/>
    <property type="match status" value="1"/>
</dbReference>
<dbReference type="NCBIfam" id="TIGR01174">
    <property type="entry name" value="ftsA"/>
    <property type="match status" value="1"/>
</dbReference>
<comment type="subunit">
    <text evidence="6">Self-interacts. Interacts with FtsZ.</text>
</comment>
<evidence type="ECO:0000256" key="3">
    <source>
        <dbReference type="ARBA" id="ARBA00022618"/>
    </source>
</evidence>
<dbReference type="SMART" id="SM00842">
    <property type="entry name" value="FtsA"/>
    <property type="match status" value="1"/>
</dbReference>
<organism evidence="9 10">
    <name type="scientific">Candidatus Chisholmbacteria bacterium RIFCSPHIGHO2_01_FULL_48_12</name>
    <dbReference type="NCBI Taxonomy" id="1797589"/>
    <lineage>
        <taxon>Bacteria</taxon>
        <taxon>Candidatus Chisholmiibacteriota</taxon>
    </lineage>
</organism>
<comment type="subcellular location">
    <subcellularLocation>
        <location evidence="6">Cell membrane</location>
        <topology evidence="6">Peripheral membrane protein</topology>
        <orientation evidence="6">Cytoplasmic side</orientation>
    </subcellularLocation>
    <text evidence="6">Localizes to the Z ring in an FtsZ-dependent manner. Targeted to the membrane through a conserved C-terminal amphipathic helix.</text>
</comment>
<dbReference type="InterPro" id="IPR003494">
    <property type="entry name" value="SHS2_FtsA"/>
</dbReference>
<evidence type="ECO:0000313" key="9">
    <source>
        <dbReference type="EMBL" id="OGY17034.1"/>
    </source>
</evidence>
<evidence type="ECO:0000256" key="1">
    <source>
        <dbReference type="ARBA" id="ARBA00007381"/>
    </source>
</evidence>
<evidence type="ECO:0000313" key="10">
    <source>
        <dbReference type="Proteomes" id="UP000177324"/>
    </source>
</evidence>
<keyword evidence="5 6" id="KW-0131">Cell cycle</keyword>
<dbReference type="HAMAP" id="MF_02033">
    <property type="entry name" value="FtsA"/>
    <property type="match status" value="1"/>
</dbReference>
<protein>
    <recommendedName>
        <fullName evidence="6 7">Cell division protein FtsA</fullName>
    </recommendedName>
</protein>
<feature type="domain" description="SHS2" evidence="8">
    <location>
        <begin position="7"/>
        <end position="195"/>
    </location>
</feature>
<evidence type="ECO:0000259" key="8">
    <source>
        <dbReference type="SMART" id="SM00842"/>
    </source>
</evidence>
<comment type="similarity">
    <text evidence="6 7">Belongs to the FtsA/MreB family.</text>
</comment>
<comment type="similarity">
    <text evidence="1">Belongs to the heat shock protein 70 family.</text>
</comment>
<dbReference type="STRING" id="1797589.A2784_04265"/>
<evidence type="ECO:0000256" key="6">
    <source>
        <dbReference type="HAMAP-Rule" id="MF_02033"/>
    </source>
</evidence>
<keyword evidence="4 6" id="KW-0472">Membrane</keyword>
<name>A0A1G1VNV8_9BACT</name>
<evidence type="ECO:0000256" key="2">
    <source>
        <dbReference type="ARBA" id="ARBA00022475"/>
    </source>
</evidence>
<dbReference type="GO" id="GO:0043093">
    <property type="term" value="P:FtsZ-dependent cytokinesis"/>
    <property type="evidence" value="ECO:0007669"/>
    <property type="project" value="UniProtKB-UniRule"/>
</dbReference>
<dbReference type="Gene3D" id="3.30.420.40">
    <property type="match status" value="1"/>
</dbReference>
<dbReference type="GO" id="GO:0009898">
    <property type="term" value="C:cytoplasmic side of plasma membrane"/>
    <property type="evidence" value="ECO:0007669"/>
    <property type="project" value="UniProtKB-UniRule"/>
</dbReference>
<sequence>MAKGRILAGIDIGSSKVVTLIASQTETGKISCIGVAAVESRGLRKSQIVDIEEATDAITESVEAAERMAGYSISQGFVSISGAHIQSQNSKGVVAVAQPEDEITATDVDRVIEAARAVSLPSAREILHVIPRDFVVDSQAGIKDPISMTGVRLETEAHLITASSTAIRNLVRCVNDIGVDVAGVVFSGLAAAQAALSDTEKELGVVLLDIGGGSTSMSVFVDSALSYSAVIPIGAKNITNDLAIGMRVSLETAETVKLALSISKATATLPDKTESVKDDDVLDLSQLNLKEEVSTTSKKTLIEGIIRPRLNEIFTLAGLELKQSNFGGQTPAGVVLVGGGALTVGIETACKRTLSLPTRIGHPQGLSGLVEEIGSPAFASATGLILYAASTIAPGSATPLTKVSRLINKLQVKGAVNKAIDFIKSFLP</sequence>
<dbReference type="AlphaFoldDB" id="A0A1G1VNV8"/>
<dbReference type="Proteomes" id="UP000177324">
    <property type="component" value="Unassembled WGS sequence"/>
</dbReference>
<evidence type="ECO:0000256" key="5">
    <source>
        <dbReference type="ARBA" id="ARBA00023306"/>
    </source>
</evidence>
<dbReference type="PROSITE" id="PS00329">
    <property type="entry name" value="HSP70_2"/>
    <property type="match status" value="1"/>
</dbReference>
<dbReference type="InterPro" id="IPR018181">
    <property type="entry name" value="Heat_shock_70_CS"/>
</dbReference>
<evidence type="ECO:0000256" key="4">
    <source>
        <dbReference type="ARBA" id="ARBA00023136"/>
    </source>
</evidence>
<dbReference type="InterPro" id="IPR050696">
    <property type="entry name" value="FtsA/MreB"/>
</dbReference>
<dbReference type="CDD" id="cd24048">
    <property type="entry name" value="ASKHA_NBD_FtsA"/>
    <property type="match status" value="1"/>
</dbReference>
<comment type="function">
    <text evidence="6 7">Cell division protein that is involved in the assembly of the Z ring. May serve as a membrane anchor for the Z ring.</text>
</comment>
<accession>A0A1G1VNV8</accession>
<dbReference type="FunFam" id="3.30.1490.110:FF:000001">
    <property type="entry name" value="Cell division protein FtsA"/>
    <property type="match status" value="1"/>
</dbReference>
<dbReference type="PANTHER" id="PTHR32432:SF4">
    <property type="entry name" value="CELL DIVISION PROTEIN FTSA"/>
    <property type="match status" value="1"/>
</dbReference>
<dbReference type="GO" id="GO:0032153">
    <property type="term" value="C:cell division site"/>
    <property type="evidence" value="ECO:0007669"/>
    <property type="project" value="UniProtKB-UniRule"/>
</dbReference>
<gene>
    <name evidence="6" type="primary">ftsA</name>
    <name evidence="9" type="ORF">A2784_04265</name>
</gene>
<dbReference type="EMBL" id="MHCH01000035">
    <property type="protein sequence ID" value="OGY17034.1"/>
    <property type="molecule type" value="Genomic_DNA"/>
</dbReference>